<dbReference type="OMA" id="YMANGAT"/>
<dbReference type="EMBL" id="KB705561">
    <property type="protein sequence ID" value="EMR71881.1"/>
    <property type="molecule type" value="Genomic_DNA"/>
</dbReference>
<name>M7TPN9_EUTLA</name>
<feature type="region of interest" description="Disordered" evidence="1">
    <location>
        <begin position="1"/>
        <end position="85"/>
    </location>
</feature>
<dbReference type="AlphaFoldDB" id="M7TPN9"/>
<dbReference type="HOGENOM" id="CLU_674441_0_0_1"/>
<feature type="compositionally biased region" description="Basic and acidic residues" evidence="1">
    <location>
        <begin position="1"/>
        <end position="10"/>
    </location>
</feature>
<gene>
    <name evidence="2" type="ORF">UCREL1_1074</name>
</gene>
<dbReference type="Proteomes" id="UP000012174">
    <property type="component" value="Unassembled WGS sequence"/>
</dbReference>
<evidence type="ECO:0000256" key="1">
    <source>
        <dbReference type="SAM" id="MobiDB-lite"/>
    </source>
</evidence>
<feature type="compositionally biased region" description="Polar residues" evidence="1">
    <location>
        <begin position="11"/>
        <end position="22"/>
    </location>
</feature>
<dbReference type="STRING" id="1287681.M7TPN9"/>
<protein>
    <submittedName>
        <fullName evidence="2">Uncharacterized protein</fullName>
    </submittedName>
</protein>
<accession>M7TPN9</accession>
<feature type="region of interest" description="Disordered" evidence="1">
    <location>
        <begin position="226"/>
        <end position="316"/>
    </location>
</feature>
<feature type="region of interest" description="Disordered" evidence="1">
    <location>
        <begin position="345"/>
        <end position="364"/>
    </location>
</feature>
<proteinExistence type="predicted"/>
<dbReference type="OrthoDB" id="5194044at2759"/>
<feature type="compositionally biased region" description="Low complexity" evidence="1">
    <location>
        <begin position="285"/>
        <end position="316"/>
    </location>
</feature>
<dbReference type="KEGG" id="ela:UCREL1_1074"/>
<evidence type="ECO:0000313" key="3">
    <source>
        <dbReference type="Proteomes" id="UP000012174"/>
    </source>
</evidence>
<keyword evidence="3" id="KW-1185">Reference proteome</keyword>
<reference evidence="3" key="1">
    <citation type="journal article" date="2013" name="Genome Announc.">
        <title>Draft genome sequence of the grapevine dieback fungus Eutypa lata UCR-EL1.</title>
        <authorList>
            <person name="Blanco-Ulate B."/>
            <person name="Rolshausen P.E."/>
            <person name="Cantu D."/>
        </authorList>
    </citation>
    <scope>NUCLEOTIDE SEQUENCE [LARGE SCALE GENOMIC DNA]</scope>
    <source>
        <strain evidence="3">UCR-EL1</strain>
    </source>
</reference>
<feature type="compositionally biased region" description="Basic and acidic residues" evidence="1">
    <location>
        <begin position="36"/>
        <end position="53"/>
    </location>
</feature>
<organism evidence="2 3">
    <name type="scientific">Eutypa lata (strain UCR-EL1)</name>
    <name type="common">Grapevine dieback disease fungus</name>
    <name type="synonym">Eutypa armeniacae</name>
    <dbReference type="NCBI Taxonomy" id="1287681"/>
    <lineage>
        <taxon>Eukaryota</taxon>
        <taxon>Fungi</taxon>
        <taxon>Dikarya</taxon>
        <taxon>Ascomycota</taxon>
        <taxon>Pezizomycotina</taxon>
        <taxon>Sordariomycetes</taxon>
        <taxon>Xylariomycetidae</taxon>
        <taxon>Xylariales</taxon>
        <taxon>Diatrypaceae</taxon>
        <taxon>Eutypa</taxon>
    </lineage>
</organism>
<sequence>MGEDTKRCDSNPKSSSASTPNLRSILKTKPQPGNSNDRDHRDNVKESKSDNHTPARPAPTTPQQDSTPDFEEPLPGYQHRITNYPGGYSHSTLPVAHTPFGLQQPYAQPYPGFVPQEPGAQNYTENPVPSMAQGPMEHQWHPRFDEQYSQQAFMPMPMPMPAHPAAISFQVIHYHLLITTWVTFTLLAQFPYHPPWVIRFTQFTQSIYSISLMQTGYVGQPMPMPGMAFQGQPQPQQPGPPQYVMQPGQAQPQPGPPPHITGQPTQFVNGQPGQYVPYQFPPQAPQQFSPQPAQAQFPGPPGGFQQVGQGQVTAGQPMPGGVSTLPPDIMGIGRTRSEFAAEQATAAVSNEANEPQDFQPADPNPGRMYWVRQLDNEWVQMSRATVDNLACRWYVWPSGVFYAVRLED</sequence>
<evidence type="ECO:0000313" key="2">
    <source>
        <dbReference type="EMBL" id="EMR71881.1"/>
    </source>
</evidence>
<feature type="compositionally biased region" description="Low complexity" evidence="1">
    <location>
        <begin position="242"/>
        <end position="252"/>
    </location>
</feature>